<protein>
    <submittedName>
        <fullName evidence="2">Uncharacterized protein</fullName>
    </submittedName>
</protein>
<dbReference type="Proteomes" id="UP001630303">
    <property type="component" value="Unassembled WGS sequence"/>
</dbReference>
<keyword evidence="1" id="KW-0472">Membrane</keyword>
<feature type="transmembrane region" description="Helical" evidence="1">
    <location>
        <begin position="51"/>
        <end position="68"/>
    </location>
</feature>
<proteinExistence type="predicted"/>
<comment type="caution">
    <text evidence="2">The sequence shown here is derived from an EMBL/GenBank/DDBJ whole genome shotgun (WGS) entry which is preliminary data.</text>
</comment>
<dbReference type="RefSeq" id="WP_408904801.1">
    <property type="nucleotide sequence ID" value="NZ_JAROCE010000001.1"/>
</dbReference>
<evidence type="ECO:0000256" key="1">
    <source>
        <dbReference type="SAM" id="Phobius"/>
    </source>
</evidence>
<feature type="transmembrane region" description="Helical" evidence="1">
    <location>
        <begin position="74"/>
        <end position="96"/>
    </location>
</feature>
<reference evidence="2 3" key="1">
    <citation type="submission" date="2023-03" db="EMBL/GenBank/DDBJ databases">
        <title>MT1 and MT2 Draft Genomes of Novel Species.</title>
        <authorList>
            <person name="Venkateswaran K."/>
        </authorList>
    </citation>
    <scope>NUCLEOTIDE SEQUENCE [LARGE SCALE GENOMIC DNA]</scope>
    <source>
        <strain evidence="2 3">IF8SW-P5</strain>
    </source>
</reference>
<feature type="transmembrane region" description="Helical" evidence="1">
    <location>
        <begin position="12"/>
        <end position="30"/>
    </location>
</feature>
<keyword evidence="1" id="KW-0812">Transmembrane</keyword>
<keyword evidence="1" id="KW-1133">Transmembrane helix</keyword>
<keyword evidence="3" id="KW-1185">Reference proteome</keyword>
<sequence>MDVPTDPRDPMNVFAALFGPMLVIMGVLAYSGRWKGWIAVRRGFGSTMGFAWLYLGIAFTLGACAVAVSSLRPLFFSLCVAAVLFLAVALVAMFWLPRTLLPSWYLELRDGTGRRRR</sequence>
<evidence type="ECO:0000313" key="3">
    <source>
        <dbReference type="Proteomes" id="UP001630303"/>
    </source>
</evidence>
<organism evidence="2 3">
    <name type="scientific">Microbacterium mcarthurae</name>
    <dbReference type="NCBI Taxonomy" id="3035918"/>
    <lineage>
        <taxon>Bacteria</taxon>
        <taxon>Bacillati</taxon>
        <taxon>Actinomycetota</taxon>
        <taxon>Actinomycetes</taxon>
        <taxon>Micrococcales</taxon>
        <taxon>Microbacteriaceae</taxon>
        <taxon>Microbacterium</taxon>
    </lineage>
</organism>
<evidence type="ECO:0000313" key="2">
    <source>
        <dbReference type="EMBL" id="MFM2719139.1"/>
    </source>
</evidence>
<accession>A0ABW9GCT1</accession>
<gene>
    <name evidence="2" type="ORF">P5G46_01280</name>
</gene>
<name>A0ABW9GCT1_9MICO</name>
<dbReference type="EMBL" id="JAROCE010000001">
    <property type="protein sequence ID" value="MFM2719139.1"/>
    <property type="molecule type" value="Genomic_DNA"/>
</dbReference>